<reference evidence="1" key="1">
    <citation type="submission" date="2021-05" db="EMBL/GenBank/DDBJ databases">
        <authorList>
            <person name="Pan Q."/>
            <person name="Jouanno E."/>
            <person name="Zahm M."/>
            <person name="Klopp C."/>
            <person name="Cabau C."/>
            <person name="Louis A."/>
            <person name="Berthelot C."/>
            <person name="Parey E."/>
            <person name="Roest Crollius H."/>
            <person name="Montfort J."/>
            <person name="Robinson-Rechavi M."/>
            <person name="Bouchez O."/>
            <person name="Lampietro C."/>
            <person name="Lopez Roques C."/>
            <person name="Donnadieu C."/>
            <person name="Postlethwait J."/>
            <person name="Bobe J."/>
            <person name="Dillon D."/>
            <person name="Chandos A."/>
            <person name="von Hippel F."/>
            <person name="Guiguen Y."/>
        </authorList>
    </citation>
    <scope>NUCLEOTIDE SEQUENCE</scope>
    <source>
        <strain evidence="1">YG-Jan2019</strain>
    </source>
</reference>
<protein>
    <submittedName>
        <fullName evidence="1">Uncharacterized protein</fullName>
    </submittedName>
</protein>
<organism evidence="1 2">
    <name type="scientific">Dallia pectoralis</name>
    <name type="common">Alaska blackfish</name>
    <dbReference type="NCBI Taxonomy" id="75939"/>
    <lineage>
        <taxon>Eukaryota</taxon>
        <taxon>Metazoa</taxon>
        <taxon>Chordata</taxon>
        <taxon>Craniata</taxon>
        <taxon>Vertebrata</taxon>
        <taxon>Euteleostomi</taxon>
        <taxon>Actinopterygii</taxon>
        <taxon>Neopterygii</taxon>
        <taxon>Teleostei</taxon>
        <taxon>Protacanthopterygii</taxon>
        <taxon>Esociformes</taxon>
        <taxon>Umbridae</taxon>
        <taxon>Dallia</taxon>
    </lineage>
</organism>
<gene>
    <name evidence="1" type="ORF">DPEC_G00071000</name>
</gene>
<name>A0ACC2H2Z7_DALPE</name>
<dbReference type="Proteomes" id="UP001157502">
    <property type="component" value="Chromosome 6"/>
</dbReference>
<dbReference type="EMBL" id="CM055733">
    <property type="protein sequence ID" value="KAJ8010055.1"/>
    <property type="molecule type" value="Genomic_DNA"/>
</dbReference>
<proteinExistence type="predicted"/>
<comment type="caution">
    <text evidence="1">The sequence shown here is derived from an EMBL/GenBank/DDBJ whole genome shotgun (WGS) entry which is preliminary data.</text>
</comment>
<evidence type="ECO:0000313" key="2">
    <source>
        <dbReference type="Proteomes" id="UP001157502"/>
    </source>
</evidence>
<accession>A0ACC2H2Z7</accession>
<keyword evidence="2" id="KW-1185">Reference proteome</keyword>
<evidence type="ECO:0000313" key="1">
    <source>
        <dbReference type="EMBL" id="KAJ8010055.1"/>
    </source>
</evidence>
<sequence length="391" mass="43551">MESRRKQRLVSSEMLTDEQVCIPLAHSDPNVFKFPKLDFGMPAMGRAELERVLAAQLYLHDTYAVNDTGIDQPNPQDLASDAVTAYQNHRLAAVSWFGHVLPSTLALSKDSHSVLTPAVNVMDRYITTCTDLGEDLCQLLRNIGNVRAACLSLSIKMYSVYTGFVTEDTCKSNNGWAHKALPADSSSDTDNPPDNVFILSDVRGVEEAEKRIISTLCGAVFPTHCENMISALCKYLILEHLCGQTSPSQTPSHVLDQRATEKAAKRFLKTSLDIKLLRFKRWIGITVCSLLAVIEVCGTDPIEWLRLQESLFSLLGKLRPGKVTREELSDLMRIWLRGCVVCNSSFVNTDVYKSLHRMSSMMCSDCRKRCVVKDTEAASVNGRLRAKGNRT</sequence>